<evidence type="ECO:0000313" key="1">
    <source>
        <dbReference type="EMBL" id="GIQ84806.1"/>
    </source>
</evidence>
<evidence type="ECO:0000313" key="2">
    <source>
        <dbReference type="Proteomes" id="UP000265618"/>
    </source>
</evidence>
<protein>
    <submittedName>
        <fullName evidence="1">Uncharacterized protein</fullName>
    </submittedName>
</protein>
<proteinExistence type="predicted"/>
<dbReference type="EMBL" id="BDIP01001631">
    <property type="protein sequence ID" value="GIQ84806.1"/>
    <property type="molecule type" value="Genomic_DNA"/>
</dbReference>
<dbReference type="SUPFAM" id="SSF101898">
    <property type="entry name" value="NHL repeat"/>
    <property type="match status" value="1"/>
</dbReference>
<feature type="non-terminal residue" evidence="1">
    <location>
        <position position="339"/>
    </location>
</feature>
<reference evidence="1 2" key="1">
    <citation type="journal article" date="2018" name="PLoS ONE">
        <title>The draft genome of Kipferlia bialata reveals reductive genome evolution in fornicate parasites.</title>
        <authorList>
            <person name="Tanifuji G."/>
            <person name="Takabayashi S."/>
            <person name="Kume K."/>
            <person name="Takagi M."/>
            <person name="Nakayama T."/>
            <person name="Kamikawa R."/>
            <person name="Inagaki Y."/>
            <person name="Hashimoto T."/>
        </authorList>
    </citation>
    <scope>NUCLEOTIDE SEQUENCE [LARGE SCALE GENOMIC DNA]</scope>
    <source>
        <strain evidence="1">NY0173</strain>
    </source>
</reference>
<dbReference type="Proteomes" id="UP000265618">
    <property type="component" value="Unassembled WGS sequence"/>
</dbReference>
<keyword evidence="2" id="KW-1185">Reference proteome</keyword>
<dbReference type="Gene3D" id="2.130.10.130">
    <property type="entry name" value="Integrin alpha, N-terminal"/>
    <property type="match status" value="1"/>
</dbReference>
<comment type="caution">
    <text evidence="1">The sequence shown here is derived from an EMBL/GenBank/DDBJ whole genome shotgun (WGS) entry which is preliminary data.</text>
</comment>
<name>A0A9K3GJS8_9EUKA</name>
<dbReference type="PANTHER" id="PTHR36220">
    <property type="entry name" value="UNNAMED PRODUCT"/>
    <property type="match status" value="1"/>
</dbReference>
<dbReference type="InterPro" id="IPR028994">
    <property type="entry name" value="Integrin_alpha_N"/>
</dbReference>
<gene>
    <name evidence="1" type="ORF">KIPB_006372</name>
</gene>
<sequence length="339" mass="36692">HQSLYAQSELVRQTGYAVAIDGDWAAVSSISEPMYPVALHQGTQVATFIRGSDDRWTASDVLTGPGNNPAFGYSLDMAGDVLVVGYPTSHETTTGESSVLIYRRDGDSAVLEATLTHDTMNLGNSISLSADGTRLVTSAYTKNDEEEMLGSVLVYDYDAATGTWAQYQYIQTDFYMKCKDTFDCDSMDEVTVALDADGMTLAIGYPADQSASGYPESGSVRIYSMEHGSFYPTQTLYGDVPGDYDIFGHAVSFDKTARTGESTLVVGAPYTKNNHGKVFVYKLRSGLEYMQVFAQPFGTRNFGRLGASVAVEGDVVMAGAPLWDEWHNTLGLVAVIDLA</sequence>
<dbReference type="PANTHER" id="PTHR36220:SF1">
    <property type="entry name" value="GAMMA TUBULIN COMPLEX COMPONENT C-TERMINAL DOMAIN-CONTAINING PROTEIN"/>
    <property type="match status" value="1"/>
</dbReference>
<organism evidence="1 2">
    <name type="scientific">Kipferlia bialata</name>
    <dbReference type="NCBI Taxonomy" id="797122"/>
    <lineage>
        <taxon>Eukaryota</taxon>
        <taxon>Metamonada</taxon>
        <taxon>Carpediemonas-like organisms</taxon>
        <taxon>Kipferlia</taxon>
    </lineage>
</organism>
<accession>A0A9K3GJS8</accession>
<dbReference type="AlphaFoldDB" id="A0A9K3GJS8"/>